<proteinExistence type="predicted"/>
<name>A0ABV8DXF9_9NOCA</name>
<organism evidence="2 3">
    <name type="scientific">Nocardia jiangsuensis</name>
    <dbReference type="NCBI Taxonomy" id="1691563"/>
    <lineage>
        <taxon>Bacteria</taxon>
        <taxon>Bacillati</taxon>
        <taxon>Actinomycetota</taxon>
        <taxon>Actinomycetes</taxon>
        <taxon>Mycobacteriales</taxon>
        <taxon>Nocardiaceae</taxon>
        <taxon>Nocardia</taxon>
    </lineage>
</organism>
<evidence type="ECO:0000313" key="3">
    <source>
        <dbReference type="Proteomes" id="UP001595696"/>
    </source>
</evidence>
<reference evidence="3" key="1">
    <citation type="journal article" date="2019" name="Int. J. Syst. Evol. Microbiol.">
        <title>The Global Catalogue of Microorganisms (GCM) 10K type strain sequencing project: providing services to taxonomists for standard genome sequencing and annotation.</title>
        <authorList>
            <consortium name="The Broad Institute Genomics Platform"/>
            <consortium name="The Broad Institute Genome Sequencing Center for Infectious Disease"/>
            <person name="Wu L."/>
            <person name="Ma J."/>
        </authorList>
    </citation>
    <scope>NUCLEOTIDE SEQUENCE [LARGE SCALE GENOMIC DNA]</scope>
    <source>
        <strain evidence="3">CGMCC 4.7330</strain>
    </source>
</reference>
<evidence type="ECO:0000313" key="2">
    <source>
        <dbReference type="EMBL" id="MFC3964676.1"/>
    </source>
</evidence>
<evidence type="ECO:0000259" key="1">
    <source>
        <dbReference type="Pfam" id="PF21806"/>
    </source>
</evidence>
<sequence length="173" mass="19779">MRYLQSEPPDWTSLLGECRAEAFHLEVRDAYAVPTESERFRRFLEGAPALPDEHKNRWNDLIRETTARGVIVGRVRVVTVPHTDYHRWLLSVTDSNTAAGEVIRYLPRHLAGEVPPDDWWLIDNERVVYNLVGADGKPAGLAVTTDPAIVGYSRSVKERPWALAIPYREYISR</sequence>
<dbReference type="RefSeq" id="WP_378614425.1">
    <property type="nucleotide sequence ID" value="NZ_JBHSAX010000017.1"/>
</dbReference>
<dbReference type="Proteomes" id="UP001595696">
    <property type="component" value="Unassembled WGS sequence"/>
</dbReference>
<comment type="caution">
    <text evidence="2">The sequence shown here is derived from an EMBL/GenBank/DDBJ whole genome shotgun (WGS) entry which is preliminary data.</text>
</comment>
<dbReference type="EMBL" id="JBHSAX010000017">
    <property type="protein sequence ID" value="MFC3964676.1"/>
    <property type="molecule type" value="Genomic_DNA"/>
</dbReference>
<dbReference type="InterPro" id="IPR049244">
    <property type="entry name" value="DUF6879"/>
</dbReference>
<protein>
    <submittedName>
        <fullName evidence="2">DUF6879 family protein</fullName>
    </submittedName>
</protein>
<gene>
    <name evidence="2" type="ORF">ACFO0B_22045</name>
</gene>
<feature type="domain" description="DUF6879" evidence="1">
    <location>
        <begin position="10"/>
        <end position="171"/>
    </location>
</feature>
<keyword evidence="3" id="KW-1185">Reference proteome</keyword>
<dbReference type="Pfam" id="PF21806">
    <property type="entry name" value="DUF6879"/>
    <property type="match status" value="1"/>
</dbReference>
<accession>A0ABV8DXF9</accession>